<keyword evidence="5 11" id="KW-0133">Cell shape</keyword>
<feature type="domain" description="Glycoside hydrolase family 3 N-terminal" evidence="12">
    <location>
        <begin position="20"/>
        <end position="291"/>
    </location>
</feature>
<feature type="active site" description="Nucleophile" evidence="11">
    <location>
        <position position="257"/>
    </location>
</feature>
<dbReference type="RefSeq" id="WP_115308869.1">
    <property type="nucleotide sequence ID" value="NZ_UGJJ01000002.1"/>
</dbReference>
<evidence type="ECO:0000256" key="4">
    <source>
        <dbReference type="ARBA" id="ARBA00022801"/>
    </source>
</evidence>
<dbReference type="GO" id="GO:0008360">
    <property type="term" value="P:regulation of cell shape"/>
    <property type="evidence" value="ECO:0007669"/>
    <property type="project" value="UniProtKB-KW"/>
</dbReference>
<evidence type="ECO:0000256" key="9">
    <source>
        <dbReference type="ARBA" id="ARBA00023316"/>
    </source>
</evidence>
<dbReference type="EC" id="3.2.1.52" evidence="11"/>
<keyword evidence="2 11" id="KW-0963">Cytoplasm</keyword>
<evidence type="ECO:0000256" key="10">
    <source>
        <dbReference type="ARBA" id="ARBA00037880"/>
    </source>
</evidence>
<dbReference type="InterPro" id="IPR017853">
    <property type="entry name" value="GH"/>
</dbReference>
<keyword evidence="14" id="KW-1185">Reference proteome</keyword>
<dbReference type="AlphaFoldDB" id="A0A377R2J9"/>
<dbReference type="GO" id="GO:0005975">
    <property type="term" value="P:carbohydrate metabolic process"/>
    <property type="evidence" value="ECO:0007669"/>
    <property type="project" value="InterPro"/>
</dbReference>
<dbReference type="InterPro" id="IPR019800">
    <property type="entry name" value="Glyco_hydro_3_AS"/>
</dbReference>
<dbReference type="GO" id="GO:0009254">
    <property type="term" value="P:peptidoglycan turnover"/>
    <property type="evidence" value="ECO:0007669"/>
    <property type="project" value="UniProtKB-UniRule"/>
</dbReference>
<dbReference type="Pfam" id="PF00933">
    <property type="entry name" value="Glyco_hydro_3"/>
    <property type="match status" value="1"/>
</dbReference>
<evidence type="ECO:0000256" key="7">
    <source>
        <dbReference type="ARBA" id="ARBA00023295"/>
    </source>
</evidence>
<comment type="similarity">
    <text evidence="11">Belongs to the glycosyl hydrolase 3 family. NagZ subfamily.</text>
</comment>
<organism evidence="13 14">
    <name type="scientific">Kingella potus</name>
    <dbReference type="NCBI Taxonomy" id="265175"/>
    <lineage>
        <taxon>Bacteria</taxon>
        <taxon>Pseudomonadati</taxon>
        <taxon>Pseudomonadota</taxon>
        <taxon>Betaproteobacteria</taxon>
        <taxon>Neisseriales</taxon>
        <taxon>Neisseriaceae</taxon>
        <taxon>Kingella</taxon>
    </lineage>
</organism>
<feature type="binding site" evidence="11">
    <location>
        <position position="68"/>
    </location>
    <ligand>
        <name>substrate</name>
    </ligand>
</feature>
<evidence type="ECO:0000256" key="6">
    <source>
        <dbReference type="ARBA" id="ARBA00022984"/>
    </source>
</evidence>
<comment type="pathway">
    <text evidence="10 11">Cell wall biogenesis; peptidoglycan recycling.</text>
</comment>
<keyword evidence="4 11" id="KW-0378">Hydrolase</keyword>
<dbReference type="NCBIfam" id="NF003740">
    <property type="entry name" value="PRK05337.1"/>
    <property type="match status" value="1"/>
</dbReference>
<dbReference type="HAMAP" id="MF_00364">
    <property type="entry name" value="NagZ"/>
    <property type="match status" value="1"/>
</dbReference>
<evidence type="ECO:0000259" key="12">
    <source>
        <dbReference type="Pfam" id="PF00933"/>
    </source>
</evidence>
<keyword evidence="3 11" id="KW-0132">Cell division</keyword>
<name>A0A377R2J9_9NEIS</name>
<dbReference type="GO" id="GO:0005737">
    <property type="term" value="C:cytoplasm"/>
    <property type="evidence" value="ECO:0007669"/>
    <property type="project" value="UniProtKB-SubCell"/>
</dbReference>
<comment type="function">
    <text evidence="11">Plays a role in peptidoglycan recycling by cleaving the terminal beta-1,4-linked N-acetylglucosamine (GlcNAc) from peptide-linked peptidoglycan fragments, giving rise to free GlcNAc, anhydro-N-acetylmuramic acid and anhydro-N-acetylmuramic acid-linked peptides.</text>
</comment>
<dbReference type="PROSITE" id="PS00775">
    <property type="entry name" value="GLYCOSYL_HYDROL_F3"/>
    <property type="match status" value="1"/>
</dbReference>
<feature type="binding site" evidence="11">
    <location>
        <begin position="173"/>
        <end position="174"/>
    </location>
    <ligand>
        <name>substrate</name>
    </ligand>
</feature>
<evidence type="ECO:0000313" key="13">
    <source>
        <dbReference type="EMBL" id="STR02997.1"/>
    </source>
</evidence>
<dbReference type="PANTHER" id="PTHR30480:SF13">
    <property type="entry name" value="BETA-HEXOSAMINIDASE"/>
    <property type="match status" value="1"/>
</dbReference>
<feature type="binding site" evidence="11">
    <location>
        <position position="76"/>
    </location>
    <ligand>
        <name>substrate</name>
    </ligand>
</feature>
<dbReference type="GO" id="GO:0051301">
    <property type="term" value="P:cell division"/>
    <property type="evidence" value="ECO:0007669"/>
    <property type="project" value="UniProtKB-KW"/>
</dbReference>
<dbReference type="FunFam" id="3.20.20.300:FF:000001">
    <property type="entry name" value="Beta-hexosaminidase"/>
    <property type="match status" value="1"/>
</dbReference>
<dbReference type="UniPathway" id="UPA00544"/>
<dbReference type="Proteomes" id="UP000254293">
    <property type="component" value="Unassembled WGS sequence"/>
</dbReference>
<evidence type="ECO:0000256" key="8">
    <source>
        <dbReference type="ARBA" id="ARBA00023306"/>
    </source>
</evidence>
<dbReference type="PANTHER" id="PTHR30480">
    <property type="entry name" value="BETA-HEXOSAMINIDASE-RELATED"/>
    <property type="match status" value="1"/>
</dbReference>
<dbReference type="SUPFAM" id="SSF51445">
    <property type="entry name" value="(Trans)glycosidases"/>
    <property type="match status" value="1"/>
</dbReference>
<feature type="site" description="Important for catalytic activity" evidence="11">
    <location>
        <position position="184"/>
    </location>
</feature>
<dbReference type="EMBL" id="UGJJ01000002">
    <property type="protein sequence ID" value="STR02997.1"/>
    <property type="molecule type" value="Genomic_DNA"/>
</dbReference>
<dbReference type="InterPro" id="IPR050226">
    <property type="entry name" value="NagZ_Beta-hexosaminidase"/>
</dbReference>
<evidence type="ECO:0000256" key="11">
    <source>
        <dbReference type="HAMAP-Rule" id="MF_00364"/>
    </source>
</evidence>
<keyword evidence="8 11" id="KW-0131">Cell cycle</keyword>
<evidence type="ECO:0000256" key="1">
    <source>
        <dbReference type="ARBA" id="ARBA00001231"/>
    </source>
</evidence>
<feature type="binding site" evidence="11">
    <location>
        <position position="143"/>
    </location>
    <ligand>
        <name>substrate</name>
    </ligand>
</feature>
<dbReference type="GO" id="GO:0004563">
    <property type="term" value="F:beta-N-acetylhexosaminidase activity"/>
    <property type="evidence" value="ECO:0007669"/>
    <property type="project" value="UniProtKB-UniRule"/>
</dbReference>
<evidence type="ECO:0000256" key="2">
    <source>
        <dbReference type="ARBA" id="ARBA00022490"/>
    </source>
</evidence>
<proteinExistence type="inferred from homology"/>
<evidence type="ECO:0000256" key="5">
    <source>
        <dbReference type="ARBA" id="ARBA00022960"/>
    </source>
</evidence>
<evidence type="ECO:0000313" key="14">
    <source>
        <dbReference type="Proteomes" id="UP000254293"/>
    </source>
</evidence>
<dbReference type="OrthoDB" id="9786661at2"/>
<keyword evidence="7 11" id="KW-0326">Glycosidase</keyword>
<keyword evidence="6 11" id="KW-0573">Peptidoglycan synthesis</keyword>
<evidence type="ECO:0000256" key="3">
    <source>
        <dbReference type="ARBA" id="ARBA00022618"/>
    </source>
</evidence>
<dbReference type="Gene3D" id="3.20.20.300">
    <property type="entry name" value="Glycoside hydrolase, family 3, N-terminal domain"/>
    <property type="match status" value="1"/>
</dbReference>
<accession>A0A377R2J9</accession>
<comment type="subcellular location">
    <subcellularLocation>
        <location evidence="11">Cytoplasm</location>
    </subcellularLocation>
</comment>
<dbReference type="InterPro" id="IPR022956">
    <property type="entry name" value="Beta_hexosaminidase_bac"/>
</dbReference>
<reference evidence="13 14" key="1">
    <citation type="submission" date="2018-06" db="EMBL/GenBank/DDBJ databases">
        <authorList>
            <consortium name="Pathogen Informatics"/>
            <person name="Doyle S."/>
        </authorList>
    </citation>
    <scope>NUCLEOTIDE SEQUENCE [LARGE SCALE GENOMIC DNA]</scope>
    <source>
        <strain evidence="13 14">NCTC13336</strain>
    </source>
</reference>
<keyword evidence="9 11" id="KW-0961">Cell wall biogenesis/degradation</keyword>
<comment type="catalytic activity">
    <reaction evidence="1 11">
        <text>Hydrolysis of terminal non-reducing N-acetyl-D-hexosamine residues in N-acetyl-beta-D-hexosaminides.</text>
        <dbReference type="EC" id="3.2.1.52"/>
    </reaction>
</comment>
<dbReference type="GO" id="GO:0009252">
    <property type="term" value="P:peptidoglycan biosynthetic process"/>
    <property type="evidence" value="ECO:0007669"/>
    <property type="project" value="UniProtKB-KW"/>
</dbReference>
<dbReference type="InterPro" id="IPR001764">
    <property type="entry name" value="Glyco_hydro_3_N"/>
</dbReference>
<dbReference type="GO" id="GO:0071555">
    <property type="term" value="P:cell wall organization"/>
    <property type="evidence" value="ECO:0007669"/>
    <property type="project" value="UniProtKB-KW"/>
</dbReference>
<gene>
    <name evidence="11 13" type="primary">nagZ</name>
    <name evidence="13" type="ORF">NCTC13336_01885</name>
</gene>
<protein>
    <recommendedName>
        <fullName evidence="11">Beta-hexosaminidase</fullName>
        <ecNumber evidence="11">3.2.1.52</ecNumber>
    </recommendedName>
    <alternativeName>
        <fullName evidence="11">Beta-N-acetylhexosaminidase</fullName>
    </alternativeName>
    <alternativeName>
        <fullName evidence="11">N-acetyl-beta-glucosaminidase</fullName>
    </alternativeName>
</protein>
<dbReference type="InterPro" id="IPR036962">
    <property type="entry name" value="Glyco_hydro_3_N_sf"/>
</dbReference>
<feature type="active site" description="Proton donor/acceptor" evidence="11">
    <location>
        <position position="186"/>
    </location>
</feature>
<sequence length="360" mass="38327">MTHQLPRGPVMADIQGTVLTAEEKQRLLHPAIGGIILFRRNFQNKEQLARLTAEIKSLREPPLIIAVDHEGGRVQRFTEGFTRLPAMRTLGTVWDTQGRATAESHAEAVGLVLATELAACGLDLSFTPVLDLDWGQCAVIGNRSFHSHPDTVAALALALQRGLARGGMKTCGKHFPGHGCVEGDSHHTLPQDPRSLAELETADLRPFAALAAAGMAAVMPAHVVYSQADSLPAGYSSFWLKTILRGKLGFNGIIFSDDLTMEGAAAAGGIKERARLAFEAGCDIVLVCNRPDLTDELLDSFQAPANPELAARWQNMACTLSPSAARAEMESDSFRAAQALTAALASPDDTAGGVKVGEAF</sequence>